<dbReference type="EMBL" id="KV919191">
    <property type="protein sequence ID" value="OSX70912.1"/>
    <property type="molecule type" value="Genomic_DNA"/>
</dbReference>
<protein>
    <submittedName>
        <fullName evidence="2">Uncharacterized protein</fullName>
    </submittedName>
</protein>
<feature type="compositionally biased region" description="Basic residues" evidence="1">
    <location>
        <begin position="1"/>
        <end position="10"/>
    </location>
</feature>
<name>A0A1X6NQR5_PORUM</name>
<gene>
    <name evidence="2" type="ORF">BU14_0637s0004</name>
</gene>
<sequence length="65" mass="6981">MNTPRTHHPPTRPLNPPPPPTALTRHTPDASSTTLCGTSHDSVVLQRERHSGPPLHVLAACALVH</sequence>
<feature type="region of interest" description="Disordered" evidence="1">
    <location>
        <begin position="1"/>
        <end position="37"/>
    </location>
</feature>
<organism evidence="2 3">
    <name type="scientific">Porphyra umbilicalis</name>
    <name type="common">Purple laver</name>
    <name type="synonym">Red alga</name>
    <dbReference type="NCBI Taxonomy" id="2786"/>
    <lineage>
        <taxon>Eukaryota</taxon>
        <taxon>Rhodophyta</taxon>
        <taxon>Bangiophyceae</taxon>
        <taxon>Bangiales</taxon>
        <taxon>Bangiaceae</taxon>
        <taxon>Porphyra</taxon>
    </lineage>
</organism>
<feature type="compositionally biased region" description="Pro residues" evidence="1">
    <location>
        <begin position="11"/>
        <end position="21"/>
    </location>
</feature>
<reference evidence="2 3" key="1">
    <citation type="submission" date="2017-03" db="EMBL/GenBank/DDBJ databases">
        <title>WGS assembly of Porphyra umbilicalis.</title>
        <authorList>
            <person name="Brawley S.H."/>
            <person name="Blouin N.A."/>
            <person name="Ficko-Blean E."/>
            <person name="Wheeler G.L."/>
            <person name="Lohr M."/>
            <person name="Goodson H.V."/>
            <person name="Jenkins J.W."/>
            <person name="Blaby-Haas C.E."/>
            <person name="Helliwell K.E."/>
            <person name="Chan C."/>
            <person name="Marriage T."/>
            <person name="Bhattacharya D."/>
            <person name="Klein A.S."/>
            <person name="Badis Y."/>
            <person name="Brodie J."/>
            <person name="Cao Y."/>
            <person name="Collen J."/>
            <person name="Dittami S.M."/>
            <person name="Gachon C.M."/>
            <person name="Green B.R."/>
            <person name="Karpowicz S."/>
            <person name="Kim J.W."/>
            <person name="Kudahl U."/>
            <person name="Lin S."/>
            <person name="Michel G."/>
            <person name="Mittag M."/>
            <person name="Olson B.J."/>
            <person name="Pangilinan J."/>
            <person name="Peng Y."/>
            <person name="Qiu H."/>
            <person name="Shu S."/>
            <person name="Singer J.T."/>
            <person name="Smith A.G."/>
            <person name="Sprecher B.N."/>
            <person name="Wagner V."/>
            <person name="Wang W."/>
            <person name="Wang Z.-Y."/>
            <person name="Yan J."/>
            <person name="Yarish C."/>
            <person name="Zoeuner-Riek S."/>
            <person name="Zhuang Y."/>
            <person name="Zou Y."/>
            <person name="Lindquist E.A."/>
            <person name="Grimwood J."/>
            <person name="Barry K."/>
            <person name="Rokhsar D.S."/>
            <person name="Schmutz J."/>
            <person name="Stiller J.W."/>
            <person name="Grossman A.R."/>
            <person name="Prochnik S.E."/>
        </authorList>
    </citation>
    <scope>NUCLEOTIDE SEQUENCE [LARGE SCALE GENOMIC DNA]</scope>
    <source>
        <strain evidence="2">4086291</strain>
    </source>
</reference>
<evidence type="ECO:0000313" key="2">
    <source>
        <dbReference type="EMBL" id="OSX70912.1"/>
    </source>
</evidence>
<evidence type="ECO:0000313" key="3">
    <source>
        <dbReference type="Proteomes" id="UP000218209"/>
    </source>
</evidence>
<proteinExistence type="predicted"/>
<dbReference type="Proteomes" id="UP000218209">
    <property type="component" value="Unassembled WGS sequence"/>
</dbReference>
<keyword evidence="3" id="KW-1185">Reference proteome</keyword>
<evidence type="ECO:0000256" key="1">
    <source>
        <dbReference type="SAM" id="MobiDB-lite"/>
    </source>
</evidence>
<dbReference type="AlphaFoldDB" id="A0A1X6NQR5"/>
<accession>A0A1X6NQR5</accession>